<dbReference type="PROSITE" id="PS51085">
    <property type="entry name" value="2FE2S_FER_2"/>
    <property type="match status" value="1"/>
</dbReference>
<dbReference type="PANTHER" id="PTHR44379:SF2">
    <property type="entry name" value="BLR6218 PROTEIN"/>
    <property type="match status" value="1"/>
</dbReference>
<dbReference type="Proteomes" id="UP000252680">
    <property type="component" value="Unassembled WGS sequence"/>
</dbReference>
<gene>
    <name evidence="7" type="ORF">NJLHNGOC_13625</name>
</gene>
<dbReference type="Pfam" id="PF00111">
    <property type="entry name" value="Fer2"/>
    <property type="match status" value="1"/>
</dbReference>
<evidence type="ECO:0000256" key="5">
    <source>
        <dbReference type="ARBA" id="ARBA00023014"/>
    </source>
</evidence>
<keyword evidence="4" id="KW-0408">Iron</keyword>
<dbReference type="Gene3D" id="3.10.20.30">
    <property type="match status" value="1"/>
</dbReference>
<dbReference type="SUPFAM" id="SSF54292">
    <property type="entry name" value="2Fe-2S ferredoxin-like"/>
    <property type="match status" value="1"/>
</dbReference>
<evidence type="ECO:0000256" key="2">
    <source>
        <dbReference type="ARBA" id="ARBA00022723"/>
    </source>
</evidence>
<dbReference type="InterPro" id="IPR006058">
    <property type="entry name" value="2Fe2S_fd_BS"/>
</dbReference>
<keyword evidence="3" id="KW-0560">Oxidoreductase</keyword>
<dbReference type="AlphaFoldDB" id="A0A365YRT8"/>
<keyword evidence="2" id="KW-0479">Metal-binding</keyword>
<dbReference type="GO" id="GO:0046872">
    <property type="term" value="F:metal ion binding"/>
    <property type="evidence" value="ECO:0007669"/>
    <property type="project" value="UniProtKB-KW"/>
</dbReference>
<evidence type="ECO:0000313" key="7">
    <source>
        <dbReference type="EMBL" id="RBM05304.1"/>
    </source>
</evidence>
<dbReference type="InterPro" id="IPR001041">
    <property type="entry name" value="2Fe-2S_ferredoxin-type"/>
</dbReference>
<comment type="caution">
    <text evidence="7">The sequence shown here is derived from an EMBL/GenBank/DDBJ whole genome shotgun (WGS) entry which is preliminary data.</text>
</comment>
<organism evidence="7 8">
    <name type="scientific">Novacetimonas cocois</name>
    <dbReference type="NCBI Taxonomy" id="1747507"/>
    <lineage>
        <taxon>Bacteria</taxon>
        <taxon>Pseudomonadati</taxon>
        <taxon>Pseudomonadota</taxon>
        <taxon>Alphaproteobacteria</taxon>
        <taxon>Acetobacterales</taxon>
        <taxon>Acetobacteraceae</taxon>
        <taxon>Novacetimonas</taxon>
    </lineage>
</organism>
<keyword evidence="5" id="KW-0411">Iron-sulfur</keyword>
<dbReference type="InterPro" id="IPR012675">
    <property type="entry name" value="Beta-grasp_dom_sf"/>
</dbReference>
<dbReference type="InterPro" id="IPR036010">
    <property type="entry name" value="2Fe-2S_ferredoxin-like_sf"/>
</dbReference>
<dbReference type="PROSITE" id="PS00197">
    <property type="entry name" value="2FE2S_FER_1"/>
    <property type="match status" value="1"/>
</dbReference>
<dbReference type="OrthoDB" id="7375656at2"/>
<dbReference type="GO" id="GO:0051537">
    <property type="term" value="F:2 iron, 2 sulfur cluster binding"/>
    <property type="evidence" value="ECO:0007669"/>
    <property type="project" value="UniProtKB-KW"/>
</dbReference>
<accession>A0A365YRT8</accession>
<dbReference type="InterPro" id="IPR036884">
    <property type="entry name" value="2Fe-2S-bd_dom_sf"/>
</dbReference>
<dbReference type="CDD" id="cd00207">
    <property type="entry name" value="fer2"/>
    <property type="match status" value="1"/>
</dbReference>
<dbReference type="GO" id="GO:0016491">
    <property type="term" value="F:oxidoreductase activity"/>
    <property type="evidence" value="ECO:0007669"/>
    <property type="project" value="UniProtKB-KW"/>
</dbReference>
<dbReference type="InterPro" id="IPR002888">
    <property type="entry name" value="2Fe-2S-bd"/>
</dbReference>
<dbReference type="SUPFAM" id="SSF47741">
    <property type="entry name" value="CO dehydrogenase ISP C-domain like"/>
    <property type="match status" value="1"/>
</dbReference>
<keyword evidence="8" id="KW-1185">Reference proteome</keyword>
<name>A0A365YRT8_9PROT</name>
<evidence type="ECO:0000259" key="6">
    <source>
        <dbReference type="PROSITE" id="PS51085"/>
    </source>
</evidence>
<dbReference type="EMBL" id="QEXL01000020">
    <property type="protein sequence ID" value="RBM05304.1"/>
    <property type="molecule type" value="Genomic_DNA"/>
</dbReference>
<dbReference type="Gene3D" id="1.10.150.120">
    <property type="entry name" value="[2Fe-2S]-binding domain"/>
    <property type="match status" value="1"/>
</dbReference>
<keyword evidence="1" id="KW-0001">2Fe-2S</keyword>
<reference evidence="7 8" key="1">
    <citation type="submission" date="2018-05" db="EMBL/GenBank/DDBJ databases">
        <title>Komagataeibacter cocois sp. nov., for a novel cellulose- producing strain isolated from coconut milk.</title>
        <authorList>
            <person name="Liu L."/>
            <person name="Wang Y."/>
            <person name="Liu S."/>
            <person name="Bi J."/>
            <person name="Chen H."/>
            <person name="Deng J."/>
            <person name="Zhang C."/>
            <person name="Hu Q."/>
            <person name="Li C."/>
        </authorList>
    </citation>
    <scope>NUCLEOTIDE SEQUENCE [LARGE SCALE GENOMIC DNA]</scope>
    <source>
        <strain evidence="7 8">WE7</strain>
    </source>
</reference>
<evidence type="ECO:0000256" key="1">
    <source>
        <dbReference type="ARBA" id="ARBA00022714"/>
    </source>
</evidence>
<evidence type="ECO:0000256" key="4">
    <source>
        <dbReference type="ARBA" id="ARBA00023004"/>
    </source>
</evidence>
<evidence type="ECO:0000256" key="3">
    <source>
        <dbReference type="ARBA" id="ARBA00023002"/>
    </source>
</evidence>
<dbReference type="Pfam" id="PF01799">
    <property type="entry name" value="Fer2_2"/>
    <property type="match status" value="1"/>
</dbReference>
<evidence type="ECO:0000313" key="8">
    <source>
        <dbReference type="Proteomes" id="UP000252680"/>
    </source>
</evidence>
<sequence>MTTFHLNGREVTVDVPEDTPLLWVIRDEVGLTGTKFGCGIGMCGACTVHIGGRATRSCITPVSAAEGADITTIEGLDPEGNHPVQVVWRELQVPQCGYCQSGQIMQAVSLLKDYPSPTDEEIDAVMAGSLCRCMTYIRIREAIKKAAAAARGDSSNG</sequence>
<dbReference type="InterPro" id="IPR051452">
    <property type="entry name" value="Diverse_Oxidoreductases"/>
</dbReference>
<protein>
    <submittedName>
        <fullName evidence="7">(2Fe-2S)-binding protein</fullName>
    </submittedName>
</protein>
<dbReference type="RefSeq" id="WP_113596851.1">
    <property type="nucleotide sequence ID" value="NZ_QEXL01000020.1"/>
</dbReference>
<dbReference type="FunFam" id="3.10.20.30:FF:000020">
    <property type="entry name" value="Xanthine dehydrogenase iron-sulfur subunit"/>
    <property type="match status" value="1"/>
</dbReference>
<dbReference type="PANTHER" id="PTHR44379">
    <property type="entry name" value="OXIDOREDUCTASE WITH IRON-SULFUR SUBUNIT"/>
    <property type="match status" value="1"/>
</dbReference>
<feature type="domain" description="2Fe-2S ferredoxin-type" evidence="6">
    <location>
        <begin position="1"/>
        <end position="76"/>
    </location>
</feature>
<proteinExistence type="predicted"/>